<accession>A0ABM0TFE0</accession>
<dbReference type="InterPro" id="IPR040256">
    <property type="entry name" value="At4g02000-like"/>
</dbReference>
<organism evidence="4 5">
    <name type="scientific">Camelina sativa</name>
    <name type="common">False flax</name>
    <name type="synonym">Myagrum sativum</name>
    <dbReference type="NCBI Taxonomy" id="90675"/>
    <lineage>
        <taxon>Eukaryota</taxon>
        <taxon>Viridiplantae</taxon>
        <taxon>Streptophyta</taxon>
        <taxon>Embryophyta</taxon>
        <taxon>Tracheophyta</taxon>
        <taxon>Spermatophyta</taxon>
        <taxon>Magnoliopsida</taxon>
        <taxon>eudicotyledons</taxon>
        <taxon>Gunneridae</taxon>
        <taxon>Pentapetalae</taxon>
        <taxon>rosids</taxon>
        <taxon>malvids</taxon>
        <taxon>Brassicales</taxon>
        <taxon>Brassicaceae</taxon>
        <taxon>Camelineae</taxon>
        <taxon>Camelina</taxon>
    </lineage>
</organism>
<protein>
    <submittedName>
        <fullName evidence="5">Uncharacterized protein LOC104710672</fullName>
    </submittedName>
</protein>
<feature type="domain" description="Zinc knuckle CX2CX4HX4C" evidence="3">
    <location>
        <begin position="93"/>
        <end position="137"/>
    </location>
</feature>
<evidence type="ECO:0000256" key="2">
    <source>
        <dbReference type="SAM" id="Phobius"/>
    </source>
</evidence>
<name>A0ABM0TFE0_CAMSA</name>
<evidence type="ECO:0000259" key="3">
    <source>
        <dbReference type="Pfam" id="PF14392"/>
    </source>
</evidence>
<keyword evidence="2" id="KW-0472">Membrane</keyword>
<feature type="region of interest" description="Disordered" evidence="1">
    <location>
        <begin position="164"/>
        <end position="240"/>
    </location>
</feature>
<gene>
    <name evidence="5" type="primary">LOC104710672</name>
</gene>
<evidence type="ECO:0000313" key="5">
    <source>
        <dbReference type="RefSeq" id="XP_010425610.1"/>
    </source>
</evidence>
<dbReference type="InterPro" id="IPR025836">
    <property type="entry name" value="Zn_knuckle_CX2CX4HX4C"/>
</dbReference>
<dbReference type="PANTHER" id="PTHR31286">
    <property type="entry name" value="GLYCINE-RICH CELL WALL STRUCTURAL PROTEIN 1.8-LIKE"/>
    <property type="match status" value="1"/>
</dbReference>
<reference evidence="4" key="1">
    <citation type="journal article" date="2014" name="Nat. Commun.">
        <title>The emerging biofuel crop Camelina sativa retains a highly undifferentiated hexaploid genome structure.</title>
        <authorList>
            <person name="Kagale S."/>
            <person name="Koh C."/>
            <person name="Nixon J."/>
            <person name="Bollina V."/>
            <person name="Clarke W.E."/>
            <person name="Tuteja R."/>
            <person name="Spillane C."/>
            <person name="Robinson S.J."/>
            <person name="Links M.G."/>
            <person name="Clarke C."/>
            <person name="Higgins E.E."/>
            <person name="Huebert T."/>
            <person name="Sharpe A.G."/>
            <person name="Parkin I.A."/>
        </authorList>
    </citation>
    <scope>NUCLEOTIDE SEQUENCE [LARGE SCALE GENOMIC DNA]</scope>
    <source>
        <strain evidence="4">cv. DH55</strain>
    </source>
</reference>
<keyword evidence="2" id="KW-0812">Transmembrane</keyword>
<evidence type="ECO:0000256" key="1">
    <source>
        <dbReference type="SAM" id="MobiDB-lite"/>
    </source>
</evidence>
<dbReference type="RefSeq" id="XP_010425610.1">
    <property type="nucleotide sequence ID" value="XM_010427308.2"/>
</dbReference>
<dbReference type="Pfam" id="PF14392">
    <property type="entry name" value="zf-CCHC_4"/>
    <property type="match status" value="1"/>
</dbReference>
<feature type="transmembrane region" description="Helical" evidence="2">
    <location>
        <begin position="501"/>
        <end position="518"/>
    </location>
</feature>
<evidence type="ECO:0000313" key="4">
    <source>
        <dbReference type="Proteomes" id="UP000694864"/>
    </source>
</evidence>
<keyword evidence="4" id="KW-1185">Reference proteome</keyword>
<feature type="transmembrane region" description="Helical" evidence="2">
    <location>
        <begin position="525"/>
        <end position="545"/>
    </location>
</feature>
<proteinExistence type="predicted"/>
<dbReference type="GeneID" id="104710672"/>
<sequence length="547" mass="59851">MGRFQFDFDQEEDIIEVLKMEPYHFDHWMLSLVRWEPVVDHKYPYLIKFWVRMMGVPLHFWADETFRSIGSDLGEVVEVDIDNGRVQVLFDGFKPLVFEAAVEFHSGEETLVILRYERLYGYCRRCFSLCHDVSRCPLFGNNGKQAQASGTDPRPEDKLQSYKGAVASGSNSGSGSGVRGARSGDPQGYAVGGGRDAGGCQADSHRHKQGFGHKSKRARRDFQPKEQIAQKPSMAGTTVPVVGEGVGPAQETEGDVGIHLSATEQTMLDAFLVSAAEEVAVPSIVEASSGEDNRVCKNLFPVSVAQNVTTRGVMAQDQQEDLLSAALSDLLDQEFHLPDTREIGGLAPILEEHGVATELPSEEDTPTADEEVTFVTKECGLGDPQVQGDAVVVEGATTDTVHDSAVEGGVPPPRFKSVKTKGVLPGASTKKRNLYALASPRKKMVASVSTMGMGVQETQVLSREGSLQLIWVVDVECLYELAWRGGSVFSHSFLGFTLQKTGFWSFLCLLVLSLFLVFNNTTMGAPLVCLNFLLLFPICGFFGWVCF</sequence>
<dbReference type="Proteomes" id="UP000694864">
    <property type="component" value="Chromosome 9"/>
</dbReference>
<feature type="compositionally biased region" description="Basic residues" evidence="1">
    <location>
        <begin position="205"/>
        <end position="219"/>
    </location>
</feature>
<dbReference type="PANTHER" id="PTHR31286:SF178">
    <property type="entry name" value="DUF4283 DOMAIN-CONTAINING PROTEIN"/>
    <property type="match status" value="1"/>
</dbReference>
<keyword evidence="2" id="KW-1133">Transmembrane helix</keyword>
<reference evidence="5" key="2">
    <citation type="submission" date="2025-08" db="UniProtKB">
        <authorList>
            <consortium name="RefSeq"/>
        </authorList>
    </citation>
    <scope>IDENTIFICATION</scope>
    <source>
        <tissue evidence="5">Leaf</tissue>
    </source>
</reference>